<proteinExistence type="inferred from homology"/>
<dbReference type="CDD" id="cd00315">
    <property type="entry name" value="Cyt_C5_DNA_methylase"/>
    <property type="match status" value="1"/>
</dbReference>
<dbReference type="SUPFAM" id="SSF53335">
    <property type="entry name" value="S-adenosyl-L-methionine-dependent methyltransferases"/>
    <property type="match status" value="1"/>
</dbReference>
<dbReference type="InterPro" id="IPR031303">
    <property type="entry name" value="C5_meth_CS"/>
</dbReference>
<dbReference type="Gene3D" id="3.40.50.150">
    <property type="entry name" value="Vaccinia Virus protein VP39"/>
    <property type="match status" value="1"/>
</dbReference>
<evidence type="ECO:0000256" key="7">
    <source>
        <dbReference type="RuleBase" id="RU000416"/>
    </source>
</evidence>
<sequence length="438" mass="49149">MSSFEHAIDADLLADILSVSKTTVSQWEKSGKITAILDTTGHKRYALESLQSFDVVRQMLESTWNQEILIKPVRPFSSIELFAGAGGLAVGLEKAGFQAVALNEWDKHACNTLRTNRPHWNILEGDIQQIDFKIFKGIDFISGGFPCQAFSYAGKQLGFEDTRGTLFFEFARAIKETQPKVFLGENVRGLLEHDQGKTLATIRAVIADLGYSLIEPKVLKAIFYQVPQKRERLMLVGIRNDVLKYAKFTWPALCQRIFVLRDALKAGALYPQDVPDSVGQQYPARKAEIFKFVPQGGYWRDLPDELQREYMQGSYFLGGGKTGMARRLAWNTPSLTLTCSPAQKQTERCHPEEHRPLTVREYARIQTFPDDWAFSGPISSQYKQIGNAVPVNLGFAMGRSLIALLNSIESKIEVSKAEIKNPEACEVVQLGLFDKKCA</sequence>
<dbReference type="PANTHER" id="PTHR10629">
    <property type="entry name" value="CYTOSINE-SPECIFIC METHYLTRANSFERASE"/>
    <property type="match status" value="1"/>
</dbReference>
<dbReference type="PROSITE" id="PS51679">
    <property type="entry name" value="SAM_MT_C5"/>
    <property type="match status" value="1"/>
</dbReference>
<evidence type="ECO:0000313" key="10">
    <source>
        <dbReference type="Proteomes" id="UP000234271"/>
    </source>
</evidence>
<dbReference type="PROSITE" id="PS00094">
    <property type="entry name" value="C5_MTASE_1"/>
    <property type="match status" value="1"/>
</dbReference>
<dbReference type="EMBL" id="CP018889">
    <property type="protein sequence ID" value="AUI68429.2"/>
    <property type="molecule type" value="Genomic_DNA"/>
</dbReference>
<dbReference type="NCBIfam" id="TIGR00675">
    <property type="entry name" value="dcm"/>
    <property type="match status" value="1"/>
</dbReference>
<dbReference type="InterPro" id="IPR001525">
    <property type="entry name" value="C5_MeTfrase"/>
</dbReference>
<dbReference type="REBASE" id="231385">
    <property type="entry name" value="M.Ble401ORF6735P"/>
</dbReference>
<keyword evidence="1 6" id="KW-0489">Methyltransferase</keyword>
<dbReference type="Pfam" id="PF00145">
    <property type="entry name" value="DNA_methylase"/>
    <property type="match status" value="1"/>
</dbReference>
<protein>
    <recommendedName>
        <fullName evidence="8">Cytosine-specific methyltransferase</fullName>
        <ecNumber evidence="8">2.1.1.37</ecNumber>
    </recommendedName>
</protein>
<dbReference type="PROSITE" id="PS00095">
    <property type="entry name" value="C5_MTASE_2"/>
    <property type="match status" value="1"/>
</dbReference>
<evidence type="ECO:0000313" key="9">
    <source>
        <dbReference type="EMBL" id="AUI68429.2"/>
    </source>
</evidence>
<evidence type="ECO:0000256" key="6">
    <source>
        <dbReference type="PROSITE-ProRule" id="PRU01016"/>
    </source>
</evidence>
<evidence type="ECO:0000256" key="4">
    <source>
        <dbReference type="ARBA" id="ARBA00022747"/>
    </source>
</evidence>
<evidence type="ECO:0000256" key="1">
    <source>
        <dbReference type="ARBA" id="ARBA00022603"/>
    </source>
</evidence>
<dbReference type="OrthoDB" id="9813719at2"/>
<dbReference type="InterPro" id="IPR018117">
    <property type="entry name" value="C5_DNA_meth_AS"/>
</dbReference>
<keyword evidence="4" id="KW-0680">Restriction system</keyword>
<dbReference type="AlphaFoldDB" id="A0A2N9YDJ1"/>
<reference evidence="10" key="1">
    <citation type="submission" date="2016-12" db="EMBL/GenBank/DDBJ databases">
        <title>Complete Genome Sequence of Beggiatoa leptomitiformis D-401.</title>
        <authorList>
            <person name="Fomenkov A."/>
            <person name="Vincze T."/>
            <person name="Grabovich M."/>
            <person name="Anton B.P."/>
            <person name="Dubinina G."/>
            <person name="Orlova M."/>
            <person name="Belousova E."/>
            <person name="Roberts R.J."/>
        </authorList>
    </citation>
    <scope>NUCLEOTIDE SEQUENCE [LARGE SCALE GENOMIC DNA]</scope>
    <source>
        <strain evidence="10">D-401</strain>
    </source>
</reference>
<keyword evidence="3 6" id="KW-0949">S-adenosyl-L-methionine</keyword>
<dbReference type="GO" id="GO:0044027">
    <property type="term" value="P:negative regulation of gene expression via chromosomal CpG island methylation"/>
    <property type="evidence" value="ECO:0007669"/>
    <property type="project" value="TreeGrafter"/>
</dbReference>
<evidence type="ECO:0000256" key="3">
    <source>
        <dbReference type="ARBA" id="ARBA00022691"/>
    </source>
</evidence>
<comment type="similarity">
    <text evidence="6 7">Belongs to the class I-like SAM-binding methyltransferase superfamily. C5-methyltransferase family.</text>
</comment>
<dbReference type="KEGG" id="blep:AL038_17485"/>
<dbReference type="Proteomes" id="UP000234271">
    <property type="component" value="Chromosome"/>
</dbReference>
<dbReference type="InterPro" id="IPR009061">
    <property type="entry name" value="DNA-bd_dom_put_sf"/>
</dbReference>
<dbReference type="STRING" id="288004.AL038_17485"/>
<dbReference type="PANTHER" id="PTHR10629:SF52">
    <property type="entry name" value="DNA (CYTOSINE-5)-METHYLTRANSFERASE 1"/>
    <property type="match status" value="1"/>
</dbReference>
<feature type="active site" evidence="6">
    <location>
        <position position="147"/>
    </location>
</feature>
<dbReference type="InterPro" id="IPR050390">
    <property type="entry name" value="C5-Methyltransferase"/>
</dbReference>
<dbReference type="Gene3D" id="1.10.1660.10">
    <property type="match status" value="1"/>
</dbReference>
<dbReference type="GO" id="GO:0003677">
    <property type="term" value="F:DNA binding"/>
    <property type="evidence" value="ECO:0007669"/>
    <property type="project" value="TreeGrafter"/>
</dbReference>
<evidence type="ECO:0000256" key="2">
    <source>
        <dbReference type="ARBA" id="ARBA00022679"/>
    </source>
</evidence>
<dbReference type="PRINTS" id="PR00105">
    <property type="entry name" value="C5METTRFRASE"/>
</dbReference>
<organism evidence="9 10">
    <name type="scientific">Beggiatoa leptomitoformis</name>
    <dbReference type="NCBI Taxonomy" id="288004"/>
    <lineage>
        <taxon>Bacteria</taxon>
        <taxon>Pseudomonadati</taxon>
        <taxon>Pseudomonadota</taxon>
        <taxon>Gammaproteobacteria</taxon>
        <taxon>Thiotrichales</taxon>
        <taxon>Thiotrichaceae</taxon>
        <taxon>Beggiatoa</taxon>
    </lineage>
</organism>
<dbReference type="GO" id="GO:0032259">
    <property type="term" value="P:methylation"/>
    <property type="evidence" value="ECO:0007669"/>
    <property type="project" value="UniProtKB-KW"/>
</dbReference>
<gene>
    <name evidence="9" type="primary">dcm</name>
    <name evidence="9" type="ORF">BLE401_06735</name>
</gene>
<keyword evidence="2 6" id="KW-0808">Transferase</keyword>
<dbReference type="EC" id="2.1.1.37" evidence="8"/>
<dbReference type="GO" id="GO:0003886">
    <property type="term" value="F:DNA (cytosine-5-)-methyltransferase activity"/>
    <property type="evidence" value="ECO:0007669"/>
    <property type="project" value="UniProtKB-EC"/>
</dbReference>
<evidence type="ECO:0000256" key="8">
    <source>
        <dbReference type="RuleBase" id="RU000417"/>
    </source>
</evidence>
<keyword evidence="10" id="KW-1185">Reference proteome</keyword>
<comment type="catalytic activity">
    <reaction evidence="5 8">
        <text>a 2'-deoxycytidine in DNA + S-adenosyl-L-methionine = a 5-methyl-2'-deoxycytidine in DNA + S-adenosyl-L-homocysteine + H(+)</text>
        <dbReference type="Rhea" id="RHEA:13681"/>
        <dbReference type="Rhea" id="RHEA-COMP:11369"/>
        <dbReference type="Rhea" id="RHEA-COMP:11370"/>
        <dbReference type="ChEBI" id="CHEBI:15378"/>
        <dbReference type="ChEBI" id="CHEBI:57856"/>
        <dbReference type="ChEBI" id="CHEBI:59789"/>
        <dbReference type="ChEBI" id="CHEBI:85452"/>
        <dbReference type="ChEBI" id="CHEBI:85454"/>
        <dbReference type="EC" id="2.1.1.37"/>
    </reaction>
</comment>
<dbReference type="SUPFAM" id="SSF46955">
    <property type="entry name" value="Putative DNA-binding domain"/>
    <property type="match status" value="1"/>
</dbReference>
<dbReference type="GO" id="GO:0009307">
    <property type="term" value="P:DNA restriction-modification system"/>
    <property type="evidence" value="ECO:0007669"/>
    <property type="project" value="UniProtKB-KW"/>
</dbReference>
<evidence type="ECO:0000256" key="5">
    <source>
        <dbReference type="ARBA" id="ARBA00047422"/>
    </source>
</evidence>
<dbReference type="InterPro" id="IPR029063">
    <property type="entry name" value="SAM-dependent_MTases_sf"/>
</dbReference>
<accession>A0A2N9YDJ1</accession>
<dbReference type="Gene3D" id="3.90.120.10">
    <property type="entry name" value="DNA Methylase, subunit A, domain 2"/>
    <property type="match status" value="1"/>
</dbReference>
<name>A0A2N9YDJ1_9GAMM</name>